<dbReference type="Proteomes" id="UP001152799">
    <property type="component" value="Chromosome 7"/>
</dbReference>
<protein>
    <submittedName>
        <fullName evidence="2">Uncharacterized protein</fullName>
    </submittedName>
</protein>
<organism evidence="2 3">
    <name type="scientific">Ceutorhynchus assimilis</name>
    <name type="common">cabbage seed weevil</name>
    <dbReference type="NCBI Taxonomy" id="467358"/>
    <lineage>
        <taxon>Eukaryota</taxon>
        <taxon>Metazoa</taxon>
        <taxon>Ecdysozoa</taxon>
        <taxon>Arthropoda</taxon>
        <taxon>Hexapoda</taxon>
        <taxon>Insecta</taxon>
        <taxon>Pterygota</taxon>
        <taxon>Neoptera</taxon>
        <taxon>Endopterygota</taxon>
        <taxon>Coleoptera</taxon>
        <taxon>Polyphaga</taxon>
        <taxon>Cucujiformia</taxon>
        <taxon>Curculionidae</taxon>
        <taxon>Ceutorhynchinae</taxon>
        <taxon>Ceutorhynchus</taxon>
    </lineage>
</organism>
<dbReference type="PANTHER" id="PTHR14553">
    <property type="entry name" value="UNCHARACTERIZED PROTEIN C1ORF50"/>
    <property type="match status" value="1"/>
</dbReference>
<reference evidence="2" key="1">
    <citation type="submission" date="2022-01" db="EMBL/GenBank/DDBJ databases">
        <authorList>
            <person name="King R."/>
        </authorList>
    </citation>
    <scope>NUCLEOTIDE SEQUENCE</scope>
</reference>
<keyword evidence="3" id="KW-1185">Reference proteome</keyword>
<evidence type="ECO:0000256" key="1">
    <source>
        <dbReference type="SAM" id="MobiDB-lite"/>
    </source>
</evidence>
<evidence type="ECO:0000313" key="2">
    <source>
        <dbReference type="EMBL" id="CAG9771904.1"/>
    </source>
</evidence>
<proteinExistence type="predicted"/>
<name>A0A9N9QS95_9CUCU</name>
<dbReference type="InterPro" id="IPR019534">
    <property type="entry name" value="DUF2452"/>
</dbReference>
<feature type="region of interest" description="Disordered" evidence="1">
    <location>
        <begin position="1"/>
        <end position="23"/>
    </location>
</feature>
<accession>A0A9N9QS95</accession>
<dbReference type="PANTHER" id="PTHR14553:SF1">
    <property type="entry name" value="SIMILAR TO CHROMOSOME 1 OPEN READING FRAME 50"/>
    <property type="match status" value="1"/>
</dbReference>
<dbReference type="AlphaFoldDB" id="A0A9N9QS95"/>
<gene>
    <name evidence="2" type="ORF">CEUTPL_LOCUS12327</name>
</gene>
<feature type="compositionally biased region" description="Basic and acidic residues" evidence="1">
    <location>
        <begin position="1"/>
        <end position="10"/>
    </location>
</feature>
<dbReference type="EMBL" id="OU892283">
    <property type="protein sequence ID" value="CAG9771904.1"/>
    <property type="molecule type" value="Genomic_DNA"/>
</dbReference>
<dbReference type="Pfam" id="PF10504">
    <property type="entry name" value="DUF2452"/>
    <property type="match status" value="1"/>
</dbReference>
<evidence type="ECO:0000313" key="3">
    <source>
        <dbReference type="Proteomes" id="UP001152799"/>
    </source>
</evidence>
<dbReference type="OrthoDB" id="9995764at2759"/>
<sequence>MKRGSEKMDINEEDMIIGSKRRKEANEPLEFGFSASDSNVEMGLQNTFVERNSNPVDFSLSNANYLSEKTLQQDHEMEFEDNIIQVTDDSKDTNLHLAACNFLKKPGQVYHLYERPCGQKYFSMLSPQDWGDKAPHKFLGSWFLENNQSWTPVN</sequence>